<evidence type="ECO:0000313" key="3">
    <source>
        <dbReference type="Proteomes" id="UP001159405"/>
    </source>
</evidence>
<dbReference type="EMBL" id="CALNXK010000036">
    <property type="protein sequence ID" value="CAH3121545.1"/>
    <property type="molecule type" value="Genomic_DNA"/>
</dbReference>
<feature type="region of interest" description="Disordered" evidence="1">
    <location>
        <begin position="279"/>
        <end position="304"/>
    </location>
</feature>
<evidence type="ECO:0000256" key="1">
    <source>
        <dbReference type="SAM" id="MobiDB-lite"/>
    </source>
</evidence>
<name>A0ABN8NWR7_9CNID</name>
<sequence length="304" mass="33282">MTSLRNLKPVCPNQDVCRWVQPGEYYRLESHLHDIMTPIPALMRSLCLDEEKEEEYLPTNTPNRGLEVLNKCIERLSGGRISPVLFQLTQPIEDVARSTRSYIRRKSNEVVGTTLECIAPGQSNELLALVANPTPIEPEPVNNIMATLLSLYEGSTSCAPTITRTGGLALKNYSFSEANSGKDVCDRKIAPLKAHIGRYLNEGHVVITARQLKEAIDSYGGIKGCRASVIELDTRKQTTNAPKLSGISQLNNFEYTEDGGMTVSKAFKVGKVSVTGLLKKASTRPPGDQTKQTVVSPTNDPGLP</sequence>
<dbReference type="Proteomes" id="UP001159405">
    <property type="component" value="Unassembled WGS sequence"/>
</dbReference>
<keyword evidence="3" id="KW-1185">Reference proteome</keyword>
<dbReference type="PANTHER" id="PTHR33845">
    <property type="entry name" value="C2H2-TYPE DOMAIN-CONTAINING PROTEIN"/>
    <property type="match status" value="1"/>
</dbReference>
<protein>
    <submittedName>
        <fullName evidence="2">Uncharacterized protein</fullName>
    </submittedName>
</protein>
<proteinExistence type="predicted"/>
<feature type="compositionally biased region" description="Polar residues" evidence="1">
    <location>
        <begin position="289"/>
        <end position="304"/>
    </location>
</feature>
<dbReference type="PANTHER" id="PTHR33845:SF1">
    <property type="entry name" value="C2H2-TYPE DOMAIN-CONTAINING PROTEIN"/>
    <property type="match status" value="1"/>
</dbReference>
<gene>
    <name evidence="2" type="ORF">PLOB_00028810</name>
</gene>
<evidence type="ECO:0000313" key="2">
    <source>
        <dbReference type="EMBL" id="CAH3121545.1"/>
    </source>
</evidence>
<organism evidence="2 3">
    <name type="scientific">Porites lobata</name>
    <dbReference type="NCBI Taxonomy" id="104759"/>
    <lineage>
        <taxon>Eukaryota</taxon>
        <taxon>Metazoa</taxon>
        <taxon>Cnidaria</taxon>
        <taxon>Anthozoa</taxon>
        <taxon>Hexacorallia</taxon>
        <taxon>Scleractinia</taxon>
        <taxon>Fungiina</taxon>
        <taxon>Poritidae</taxon>
        <taxon>Porites</taxon>
    </lineage>
</organism>
<reference evidence="2 3" key="1">
    <citation type="submission" date="2022-05" db="EMBL/GenBank/DDBJ databases">
        <authorList>
            <consortium name="Genoscope - CEA"/>
            <person name="William W."/>
        </authorList>
    </citation>
    <scope>NUCLEOTIDE SEQUENCE [LARGE SCALE GENOMIC DNA]</scope>
</reference>
<comment type="caution">
    <text evidence="2">The sequence shown here is derived from an EMBL/GenBank/DDBJ whole genome shotgun (WGS) entry which is preliminary data.</text>
</comment>
<accession>A0ABN8NWR7</accession>